<reference evidence="15 16" key="1">
    <citation type="submission" date="2019-09" db="EMBL/GenBank/DDBJ databases">
        <title>Screening of Novel Bioactive Compounds from Soil-Associated.</title>
        <authorList>
            <person name="Gong X."/>
        </authorList>
    </citation>
    <scope>NUCLEOTIDE SEQUENCE [LARGE SCALE GENOMIC DNA]</scope>
    <source>
        <strain evidence="15 16">Gxj-6</strain>
    </source>
</reference>
<evidence type="ECO:0000256" key="3">
    <source>
        <dbReference type="ARBA" id="ARBA00011245"/>
    </source>
</evidence>
<dbReference type="NCBIfam" id="TIGR00435">
    <property type="entry name" value="cysS"/>
    <property type="match status" value="1"/>
</dbReference>
<dbReference type="Pfam" id="PF09190">
    <property type="entry name" value="DALR_2"/>
    <property type="match status" value="1"/>
</dbReference>
<keyword evidence="6 13" id="KW-0479">Metal-binding</keyword>
<comment type="cofactor">
    <cofactor evidence="13">
        <name>Zn(2+)</name>
        <dbReference type="ChEBI" id="CHEBI:29105"/>
    </cofactor>
    <text evidence="13">Binds 1 zinc ion per subunit.</text>
</comment>
<comment type="subunit">
    <text evidence="3 13">Monomer.</text>
</comment>
<feature type="binding site" evidence="13">
    <location>
        <position position="29"/>
    </location>
    <ligand>
        <name>Zn(2+)</name>
        <dbReference type="ChEBI" id="CHEBI:29105"/>
    </ligand>
</feature>
<dbReference type="RefSeq" id="WP_150935282.1">
    <property type="nucleotide sequence ID" value="NZ_VYTZ01000007.1"/>
</dbReference>
<comment type="catalytic activity">
    <reaction evidence="12 13">
        <text>tRNA(Cys) + L-cysteine + ATP = L-cysteinyl-tRNA(Cys) + AMP + diphosphate</text>
        <dbReference type="Rhea" id="RHEA:17773"/>
        <dbReference type="Rhea" id="RHEA-COMP:9661"/>
        <dbReference type="Rhea" id="RHEA-COMP:9679"/>
        <dbReference type="ChEBI" id="CHEBI:30616"/>
        <dbReference type="ChEBI" id="CHEBI:33019"/>
        <dbReference type="ChEBI" id="CHEBI:35235"/>
        <dbReference type="ChEBI" id="CHEBI:78442"/>
        <dbReference type="ChEBI" id="CHEBI:78517"/>
        <dbReference type="ChEBI" id="CHEBI:456215"/>
        <dbReference type="EC" id="6.1.1.16"/>
    </reaction>
</comment>
<dbReference type="PRINTS" id="PR00983">
    <property type="entry name" value="TRNASYNTHCYS"/>
</dbReference>
<evidence type="ECO:0000256" key="11">
    <source>
        <dbReference type="ARBA" id="ARBA00023146"/>
    </source>
</evidence>
<keyword evidence="4 13" id="KW-0963">Cytoplasm</keyword>
<evidence type="ECO:0000256" key="7">
    <source>
        <dbReference type="ARBA" id="ARBA00022741"/>
    </source>
</evidence>
<dbReference type="EC" id="6.1.1.16" evidence="13"/>
<dbReference type="PANTHER" id="PTHR10890:SF30">
    <property type="entry name" value="CYSTEINE--TRNA LIGASE"/>
    <property type="match status" value="1"/>
</dbReference>
<dbReference type="InterPro" id="IPR014729">
    <property type="entry name" value="Rossmann-like_a/b/a_fold"/>
</dbReference>
<keyword evidence="8 13" id="KW-0862">Zinc</keyword>
<evidence type="ECO:0000256" key="12">
    <source>
        <dbReference type="ARBA" id="ARBA00047398"/>
    </source>
</evidence>
<dbReference type="Gene3D" id="3.40.50.620">
    <property type="entry name" value="HUPs"/>
    <property type="match status" value="1"/>
</dbReference>
<dbReference type="SUPFAM" id="SSF52374">
    <property type="entry name" value="Nucleotidylyl transferase"/>
    <property type="match status" value="1"/>
</dbReference>
<dbReference type="GO" id="GO:0006423">
    <property type="term" value="P:cysteinyl-tRNA aminoacylation"/>
    <property type="evidence" value="ECO:0007669"/>
    <property type="project" value="UniProtKB-UniRule"/>
</dbReference>
<feature type="binding site" evidence="13">
    <location>
        <position position="236"/>
    </location>
    <ligand>
        <name>Zn(2+)</name>
        <dbReference type="ChEBI" id="CHEBI:29105"/>
    </ligand>
</feature>
<evidence type="ECO:0000256" key="10">
    <source>
        <dbReference type="ARBA" id="ARBA00022917"/>
    </source>
</evidence>
<evidence type="ECO:0000256" key="5">
    <source>
        <dbReference type="ARBA" id="ARBA00022598"/>
    </source>
</evidence>
<dbReference type="HAMAP" id="MF_00041">
    <property type="entry name" value="Cys_tRNA_synth"/>
    <property type="match status" value="1"/>
</dbReference>
<dbReference type="FunFam" id="3.40.50.620:FF:000068">
    <property type="entry name" value="Cysteine--tRNA ligase"/>
    <property type="match status" value="1"/>
</dbReference>
<feature type="binding site" evidence="13">
    <location>
        <position position="232"/>
    </location>
    <ligand>
        <name>Zn(2+)</name>
        <dbReference type="ChEBI" id="CHEBI:29105"/>
    </ligand>
</feature>
<evidence type="ECO:0000256" key="1">
    <source>
        <dbReference type="ARBA" id="ARBA00004496"/>
    </source>
</evidence>
<evidence type="ECO:0000256" key="4">
    <source>
        <dbReference type="ARBA" id="ARBA00022490"/>
    </source>
</evidence>
<comment type="caution">
    <text evidence="15">The sequence shown here is derived from an EMBL/GenBank/DDBJ whole genome shotgun (WGS) entry which is preliminary data.</text>
</comment>
<accession>A0A5J5K1P5</accession>
<dbReference type="GO" id="GO:0005829">
    <property type="term" value="C:cytosol"/>
    <property type="evidence" value="ECO:0007669"/>
    <property type="project" value="TreeGrafter"/>
</dbReference>
<keyword evidence="11 13" id="KW-0030">Aminoacyl-tRNA synthetase</keyword>
<dbReference type="SUPFAM" id="SSF47323">
    <property type="entry name" value="Anticodon-binding domain of a subclass of class I aminoacyl-tRNA synthetases"/>
    <property type="match status" value="1"/>
</dbReference>
<organism evidence="15 16">
    <name type="scientific">Microbispora cellulosiformans</name>
    <dbReference type="NCBI Taxonomy" id="2614688"/>
    <lineage>
        <taxon>Bacteria</taxon>
        <taxon>Bacillati</taxon>
        <taxon>Actinomycetota</taxon>
        <taxon>Actinomycetes</taxon>
        <taxon>Streptosporangiales</taxon>
        <taxon>Streptosporangiaceae</taxon>
        <taxon>Microbispora</taxon>
    </lineage>
</organism>
<dbReference type="Proteomes" id="UP000327011">
    <property type="component" value="Unassembled WGS sequence"/>
</dbReference>
<dbReference type="AlphaFoldDB" id="A0A5J5K1P5"/>
<dbReference type="Pfam" id="PF01406">
    <property type="entry name" value="tRNA-synt_1e"/>
    <property type="match status" value="1"/>
</dbReference>
<dbReference type="InterPro" id="IPR009080">
    <property type="entry name" value="tRNAsynth_Ia_anticodon-bd"/>
</dbReference>
<dbReference type="GO" id="GO:0005524">
    <property type="term" value="F:ATP binding"/>
    <property type="evidence" value="ECO:0007669"/>
    <property type="project" value="UniProtKB-UniRule"/>
</dbReference>
<comment type="caution">
    <text evidence="13">Lacks conserved residue(s) required for the propagation of feature annotation.</text>
</comment>
<keyword evidence="7 13" id="KW-0547">Nucleotide-binding</keyword>
<dbReference type="InterPro" id="IPR032678">
    <property type="entry name" value="tRNA-synt_1_cat_dom"/>
</dbReference>
<comment type="similarity">
    <text evidence="2 13">Belongs to the class-I aminoacyl-tRNA synthetase family.</text>
</comment>
<gene>
    <name evidence="13" type="primary">cysS</name>
    <name evidence="15" type="ORF">F5972_20960</name>
</gene>
<feature type="binding site" evidence="13">
    <location>
        <position position="207"/>
    </location>
    <ligand>
        <name>Zn(2+)</name>
        <dbReference type="ChEBI" id="CHEBI:29105"/>
    </ligand>
</feature>
<dbReference type="SMART" id="SM00840">
    <property type="entry name" value="DALR_2"/>
    <property type="match status" value="1"/>
</dbReference>
<protein>
    <recommendedName>
        <fullName evidence="13">Cysteine--tRNA ligase</fullName>
        <ecNumber evidence="13">6.1.1.16</ecNumber>
    </recommendedName>
    <alternativeName>
        <fullName evidence="13">Cysteinyl-tRNA synthetase</fullName>
        <shortName evidence="13">CysRS</shortName>
    </alternativeName>
</protein>
<evidence type="ECO:0000256" key="6">
    <source>
        <dbReference type="ARBA" id="ARBA00022723"/>
    </source>
</evidence>
<proteinExistence type="inferred from homology"/>
<evidence type="ECO:0000313" key="16">
    <source>
        <dbReference type="Proteomes" id="UP000327011"/>
    </source>
</evidence>
<sequence length="458" mass="50873">MGLRLYDTHRRAVRDFVPRIPGKVSIYLCGPTVVVPPHVGQLRSQVNFDILHRWLKNSGYEVLLCRNVTDIEDKIIGRSLTEGIPWWRITDPVHRAFVRAYAALGCLPPSVEPRATGHIPEMIEMIEELVAAGHAYEADGNVYFSVDSYPHYGSLSRQQARHLRGAEENERGKRDPRDFALWKSAKPGEPVWHSPWGEGRPGWHLECSAMARRYLGTEFDIHGGGVNLIFPHHENEMAQSRAAGDAFARFWLHNGPVTQGGEKVRKHLRNPLALPALLDRVRPAELRYYLAAAHYRSPVEFSLDALDEAAAAYRRVERFVVRAGPDAAPPSGPLPAPLPTQFSAAMDSDLNVPQALAAVHAAVADGNAALAAGDRERAARECRSARAMLNVLGLDPLSANWHRETHLQEVAGAVLRVVRNLASASARQGDHDRARAMEQHIETTLANRSQIEHPVLIR</sequence>
<feature type="binding site" evidence="13">
    <location>
        <position position="266"/>
    </location>
    <ligand>
        <name>ATP</name>
        <dbReference type="ChEBI" id="CHEBI:30616"/>
    </ligand>
</feature>
<evidence type="ECO:0000256" key="8">
    <source>
        <dbReference type="ARBA" id="ARBA00022833"/>
    </source>
</evidence>
<keyword evidence="10 13" id="KW-0648">Protein biosynthesis</keyword>
<dbReference type="GO" id="GO:0004817">
    <property type="term" value="F:cysteine-tRNA ligase activity"/>
    <property type="evidence" value="ECO:0007669"/>
    <property type="project" value="UniProtKB-UniRule"/>
</dbReference>
<dbReference type="CDD" id="cd00672">
    <property type="entry name" value="CysRS_core"/>
    <property type="match status" value="1"/>
</dbReference>
<dbReference type="PANTHER" id="PTHR10890">
    <property type="entry name" value="CYSTEINYL-TRNA SYNTHETASE"/>
    <property type="match status" value="1"/>
</dbReference>
<feature type="domain" description="Cysteinyl-tRNA synthetase class Ia DALR" evidence="14">
    <location>
        <begin position="341"/>
        <end position="402"/>
    </location>
</feature>
<dbReference type="InterPro" id="IPR024909">
    <property type="entry name" value="Cys-tRNA/MSH_ligase"/>
</dbReference>
<dbReference type="EMBL" id="VYTZ01000007">
    <property type="protein sequence ID" value="KAA9376931.1"/>
    <property type="molecule type" value="Genomic_DNA"/>
</dbReference>
<keyword evidence="5 13" id="KW-0436">Ligase</keyword>
<evidence type="ECO:0000256" key="2">
    <source>
        <dbReference type="ARBA" id="ARBA00005594"/>
    </source>
</evidence>
<evidence type="ECO:0000259" key="14">
    <source>
        <dbReference type="SMART" id="SM00840"/>
    </source>
</evidence>
<name>A0A5J5K1P5_9ACTN</name>
<keyword evidence="9 13" id="KW-0067">ATP-binding</keyword>
<evidence type="ECO:0000313" key="15">
    <source>
        <dbReference type="EMBL" id="KAA9376931.1"/>
    </source>
</evidence>
<evidence type="ECO:0000256" key="13">
    <source>
        <dbReference type="HAMAP-Rule" id="MF_00041"/>
    </source>
</evidence>
<evidence type="ECO:0000256" key="9">
    <source>
        <dbReference type="ARBA" id="ARBA00022840"/>
    </source>
</evidence>
<comment type="subcellular location">
    <subcellularLocation>
        <location evidence="1 13">Cytoplasm</location>
    </subcellularLocation>
</comment>
<keyword evidence="16" id="KW-1185">Reference proteome</keyword>
<dbReference type="GO" id="GO:0008270">
    <property type="term" value="F:zinc ion binding"/>
    <property type="evidence" value="ECO:0007669"/>
    <property type="project" value="UniProtKB-UniRule"/>
</dbReference>
<dbReference type="Gene3D" id="1.20.120.640">
    <property type="entry name" value="Anticodon-binding domain of a subclass of class I aminoacyl-tRNA synthetases"/>
    <property type="match status" value="1"/>
</dbReference>
<dbReference type="InterPro" id="IPR015803">
    <property type="entry name" value="Cys-tRNA-ligase"/>
</dbReference>
<dbReference type="InterPro" id="IPR015273">
    <property type="entry name" value="Cys-tRNA-synt_Ia_DALR"/>
</dbReference>